<dbReference type="InterPro" id="IPR001806">
    <property type="entry name" value="Small_GTPase"/>
</dbReference>
<keyword evidence="4" id="KW-0342">GTP-binding</keyword>
<dbReference type="EMBL" id="LUGG01000009">
    <property type="protein sequence ID" value="OBZ72305.1"/>
    <property type="molecule type" value="Genomic_DNA"/>
</dbReference>
<dbReference type="InterPro" id="IPR003819">
    <property type="entry name" value="TauD/TfdA-like"/>
</dbReference>
<dbReference type="GO" id="GO:0007165">
    <property type="term" value="P:signal transduction"/>
    <property type="evidence" value="ECO:0007669"/>
    <property type="project" value="InterPro"/>
</dbReference>
<evidence type="ECO:0000256" key="4">
    <source>
        <dbReference type="ARBA" id="ARBA00023134"/>
    </source>
</evidence>
<dbReference type="GO" id="GO:0005886">
    <property type="term" value="C:plasma membrane"/>
    <property type="evidence" value="ECO:0007669"/>
    <property type="project" value="UniProtKB-SubCell"/>
</dbReference>
<gene>
    <name evidence="6" type="ORF">A0H81_07528</name>
</gene>
<dbReference type="PROSITE" id="PS51421">
    <property type="entry name" value="RAS"/>
    <property type="match status" value="1"/>
</dbReference>
<evidence type="ECO:0000256" key="2">
    <source>
        <dbReference type="ARBA" id="ARBA00022741"/>
    </source>
</evidence>
<dbReference type="STRING" id="5627.A0A1C7M5R6"/>
<evidence type="ECO:0000313" key="7">
    <source>
        <dbReference type="Proteomes" id="UP000092993"/>
    </source>
</evidence>
<dbReference type="Gene3D" id="3.60.130.10">
    <property type="entry name" value="Clavaminate synthase-like"/>
    <property type="match status" value="1"/>
</dbReference>
<evidence type="ECO:0000313" key="6">
    <source>
        <dbReference type="EMBL" id="OBZ72305.1"/>
    </source>
</evidence>
<dbReference type="SMART" id="SM00173">
    <property type="entry name" value="RAS"/>
    <property type="match status" value="1"/>
</dbReference>
<dbReference type="GO" id="GO:0051213">
    <property type="term" value="F:dioxygenase activity"/>
    <property type="evidence" value="ECO:0007669"/>
    <property type="project" value="UniProtKB-KW"/>
</dbReference>
<dbReference type="AlphaFoldDB" id="A0A1C7M5R6"/>
<reference evidence="6 7" key="1">
    <citation type="submission" date="2016-03" db="EMBL/GenBank/DDBJ databases">
        <title>Whole genome sequencing of Grifola frondosa 9006-11.</title>
        <authorList>
            <person name="Min B."/>
            <person name="Park H."/>
            <person name="Kim J.-G."/>
            <person name="Cho H."/>
            <person name="Oh Y.-L."/>
            <person name="Kong W.-S."/>
            <person name="Choi I.-G."/>
        </authorList>
    </citation>
    <scope>NUCLEOTIDE SEQUENCE [LARGE SCALE GENOMIC DNA]</scope>
    <source>
        <strain evidence="6 7">9006-11</strain>
    </source>
</reference>
<dbReference type="PANTHER" id="PTHR24070">
    <property type="entry name" value="RAS, DI-RAS, AND RHEB FAMILY MEMBERS OF SMALL GTPASE SUPERFAMILY"/>
    <property type="match status" value="1"/>
</dbReference>
<protein>
    <submittedName>
        <fullName evidence="6">Trimethyllysine dioxygenase</fullName>
    </submittedName>
</protein>
<feature type="domain" description="TauD/TfdA-like" evidence="5">
    <location>
        <begin position="148"/>
        <end position="323"/>
    </location>
</feature>
<keyword evidence="3" id="KW-0560">Oxidoreductase</keyword>
<dbReference type="Proteomes" id="UP000092993">
    <property type="component" value="Unassembled WGS sequence"/>
</dbReference>
<evidence type="ECO:0000256" key="1">
    <source>
        <dbReference type="ARBA" id="ARBA00004342"/>
    </source>
</evidence>
<name>A0A1C7M5R6_GRIFR</name>
<dbReference type="Gene3D" id="3.40.50.300">
    <property type="entry name" value="P-loop containing nucleotide triphosphate hydrolases"/>
    <property type="match status" value="1"/>
</dbReference>
<sequence>MVLRRSAITSGYETTAAVPNVSIPSRSNVCSTPSNTMFRAVVATAHLLLPMVMAAPELVRPATNAAPDYRVRTMLHCILILRSFASQENPLGVEDPAGSATITYEEAMAADDRGVFKWLSNIARSHLSASGSASCPVSRLRLKRPRSLSRRIGFIRETQYGTFWDFTSDLAKGDTAYYDPRAWRAHRHYLLHGPVRTAAFHLLSHTDGTGGATLLVDGFYVASLLQELHPDAYALLSQVPVPAHAAGEPGALYVPNTRKGTPILRHEDGELVQVRWNNDDRSVMRALEPGTVEGWYDAIRVWYKSLTSADSEYWVQLSPGTVVGTSLAFTVVLLSALTRLGSGGQPPRASGRSAFDGARRMCGHISAWTSNRSRLAVLTERFAPDAVVRATAPYASVNGRNYGSTFALNLRARVVALARLIPILVLYIMHLAIEMVVLGRAGCAEFDFVVPGMLLKTRRYYDGFYAAESAGVQDCIAGRSWLVLCPELCVGLRRDLIYHAGVGKTSLAIRYVFDLYSDYWDPTGEEPYRKIATVDEERLLVEVLDISGEHPCDRDSIMLNRAYGVMFVYSVSSRRSFERISELHGEAVRLREQENFPMIVVANKCEFDGTSREVSAAEGQKLADSLSCEFIETSCSRDMNVQEAFATLLHAMIINQKICIRRRIYSAFFCVTFITTLRLAYRNVCTALDLSWQRSPVGKVWIQPPTLNEHCRMHKGLEKLMSQPPQYRHNAREHFPILY</sequence>
<organism evidence="6 7">
    <name type="scientific">Grifola frondosa</name>
    <name type="common">Maitake</name>
    <name type="synonym">Polyporus frondosus</name>
    <dbReference type="NCBI Taxonomy" id="5627"/>
    <lineage>
        <taxon>Eukaryota</taxon>
        <taxon>Fungi</taxon>
        <taxon>Dikarya</taxon>
        <taxon>Basidiomycota</taxon>
        <taxon>Agaricomycotina</taxon>
        <taxon>Agaricomycetes</taxon>
        <taxon>Polyporales</taxon>
        <taxon>Grifolaceae</taxon>
        <taxon>Grifola</taxon>
    </lineage>
</organism>
<dbReference type="InterPro" id="IPR042098">
    <property type="entry name" value="TauD-like_sf"/>
</dbReference>
<dbReference type="GO" id="GO:0003924">
    <property type="term" value="F:GTPase activity"/>
    <property type="evidence" value="ECO:0007669"/>
    <property type="project" value="InterPro"/>
</dbReference>
<dbReference type="GO" id="GO:0005525">
    <property type="term" value="F:GTP binding"/>
    <property type="evidence" value="ECO:0007669"/>
    <property type="project" value="UniProtKB-KW"/>
</dbReference>
<accession>A0A1C7M5R6</accession>
<evidence type="ECO:0000256" key="3">
    <source>
        <dbReference type="ARBA" id="ARBA00023002"/>
    </source>
</evidence>
<keyword evidence="6" id="KW-0223">Dioxygenase</keyword>
<keyword evidence="2" id="KW-0547">Nucleotide-binding</keyword>
<dbReference type="PRINTS" id="PR00449">
    <property type="entry name" value="RASTRNSFRMNG"/>
</dbReference>
<dbReference type="SMART" id="SM00174">
    <property type="entry name" value="RHO"/>
    <property type="match status" value="1"/>
</dbReference>
<dbReference type="SUPFAM" id="SSF52540">
    <property type="entry name" value="P-loop containing nucleoside triphosphate hydrolases"/>
    <property type="match status" value="1"/>
</dbReference>
<dbReference type="Pfam" id="PF00071">
    <property type="entry name" value="Ras"/>
    <property type="match status" value="1"/>
</dbReference>
<comment type="caution">
    <text evidence="6">The sequence shown here is derived from an EMBL/GenBank/DDBJ whole genome shotgun (WGS) entry which is preliminary data.</text>
</comment>
<keyword evidence="7" id="KW-1185">Reference proteome</keyword>
<comment type="subcellular location">
    <subcellularLocation>
        <location evidence="1">Cell membrane</location>
        <topology evidence="1">Lipid-anchor</topology>
        <orientation evidence="1">Cytoplasmic side</orientation>
    </subcellularLocation>
</comment>
<dbReference type="InterPro" id="IPR027417">
    <property type="entry name" value="P-loop_NTPase"/>
</dbReference>
<dbReference type="SUPFAM" id="SSF51197">
    <property type="entry name" value="Clavaminate synthase-like"/>
    <property type="match status" value="1"/>
</dbReference>
<evidence type="ECO:0000259" key="5">
    <source>
        <dbReference type="Pfam" id="PF02668"/>
    </source>
</evidence>
<dbReference type="OrthoDB" id="408743at2759"/>
<dbReference type="InterPro" id="IPR020849">
    <property type="entry name" value="Small_GTPase_Ras-type"/>
</dbReference>
<proteinExistence type="predicted"/>
<dbReference type="Pfam" id="PF02668">
    <property type="entry name" value="TauD"/>
    <property type="match status" value="1"/>
</dbReference>
<dbReference type="SMART" id="SM00175">
    <property type="entry name" value="RAB"/>
    <property type="match status" value="1"/>
</dbReference>
<dbReference type="PROSITE" id="PS51419">
    <property type="entry name" value="RAB"/>
    <property type="match status" value="1"/>
</dbReference>